<dbReference type="EMBL" id="JAMKFB020000007">
    <property type="protein sequence ID" value="KAL0189609.1"/>
    <property type="molecule type" value="Genomic_DNA"/>
</dbReference>
<feature type="region of interest" description="Disordered" evidence="1">
    <location>
        <begin position="1"/>
        <end position="72"/>
    </location>
</feature>
<evidence type="ECO:0000313" key="3">
    <source>
        <dbReference type="Proteomes" id="UP001529510"/>
    </source>
</evidence>
<dbReference type="Proteomes" id="UP001529510">
    <property type="component" value="Unassembled WGS sequence"/>
</dbReference>
<feature type="compositionally biased region" description="Polar residues" evidence="1">
    <location>
        <begin position="44"/>
        <end position="57"/>
    </location>
</feature>
<sequence length="72" mass="7699">GGDKKPEQESDLTSMESSARSASPPRRNGSVTNFESPVRHENSIRTITQAAGATRSPSVPVRQKHKAEPVAS</sequence>
<feature type="non-terminal residue" evidence="2">
    <location>
        <position position="72"/>
    </location>
</feature>
<proteinExistence type="predicted"/>
<reference evidence="2 3" key="1">
    <citation type="submission" date="2024-05" db="EMBL/GenBank/DDBJ databases">
        <title>Genome sequencing and assembly of Indian major carp, Cirrhinus mrigala (Hamilton, 1822).</title>
        <authorList>
            <person name="Mohindra V."/>
            <person name="Chowdhury L.M."/>
            <person name="Lal K."/>
            <person name="Jena J.K."/>
        </authorList>
    </citation>
    <scope>NUCLEOTIDE SEQUENCE [LARGE SCALE GENOMIC DNA]</scope>
    <source>
        <strain evidence="2">CM1030</strain>
        <tissue evidence="2">Blood</tissue>
    </source>
</reference>
<evidence type="ECO:0000256" key="1">
    <source>
        <dbReference type="SAM" id="MobiDB-lite"/>
    </source>
</evidence>
<evidence type="ECO:0000313" key="2">
    <source>
        <dbReference type="EMBL" id="KAL0189609.1"/>
    </source>
</evidence>
<accession>A0ABD0QTU2</accession>
<name>A0ABD0QTU2_CIRMR</name>
<organism evidence="2 3">
    <name type="scientific">Cirrhinus mrigala</name>
    <name type="common">Mrigala</name>
    <dbReference type="NCBI Taxonomy" id="683832"/>
    <lineage>
        <taxon>Eukaryota</taxon>
        <taxon>Metazoa</taxon>
        <taxon>Chordata</taxon>
        <taxon>Craniata</taxon>
        <taxon>Vertebrata</taxon>
        <taxon>Euteleostomi</taxon>
        <taxon>Actinopterygii</taxon>
        <taxon>Neopterygii</taxon>
        <taxon>Teleostei</taxon>
        <taxon>Ostariophysi</taxon>
        <taxon>Cypriniformes</taxon>
        <taxon>Cyprinidae</taxon>
        <taxon>Labeoninae</taxon>
        <taxon>Labeonini</taxon>
        <taxon>Cirrhinus</taxon>
    </lineage>
</organism>
<feature type="non-terminal residue" evidence="2">
    <location>
        <position position="1"/>
    </location>
</feature>
<protein>
    <submittedName>
        <fullName evidence="2">Uncharacterized protein</fullName>
    </submittedName>
</protein>
<dbReference type="AlphaFoldDB" id="A0ABD0QTU2"/>
<gene>
    <name evidence="2" type="ORF">M9458_016708</name>
</gene>
<feature type="compositionally biased region" description="Low complexity" evidence="1">
    <location>
        <begin position="17"/>
        <end position="27"/>
    </location>
</feature>
<comment type="caution">
    <text evidence="2">The sequence shown here is derived from an EMBL/GenBank/DDBJ whole genome shotgun (WGS) entry which is preliminary data.</text>
</comment>
<keyword evidence="3" id="KW-1185">Reference proteome</keyword>